<proteinExistence type="inferred from homology"/>
<dbReference type="InterPro" id="IPR036034">
    <property type="entry name" value="PDZ_sf"/>
</dbReference>
<dbReference type="Gene3D" id="3.30.750.44">
    <property type="match status" value="1"/>
</dbReference>
<dbReference type="PANTHER" id="PTHR32060">
    <property type="entry name" value="TAIL-SPECIFIC PROTEASE"/>
    <property type="match status" value="1"/>
</dbReference>
<dbReference type="GO" id="GO:0008236">
    <property type="term" value="F:serine-type peptidase activity"/>
    <property type="evidence" value="ECO:0007669"/>
    <property type="project" value="UniProtKB-KW"/>
</dbReference>
<protein>
    <submittedName>
        <fullName evidence="7">S41 family peptidase</fullName>
    </submittedName>
</protein>
<keyword evidence="3 5" id="KW-0378">Hydrolase</keyword>
<keyword evidence="4 5" id="KW-0720">Serine protease</keyword>
<evidence type="ECO:0000259" key="6">
    <source>
        <dbReference type="PROSITE" id="PS50106"/>
    </source>
</evidence>
<dbReference type="InterPro" id="IPR005151">
    <property type="entry name" value="Tail-specific_protease"/>
</dbReference>
<dbReference type="SUPFAM" id="SSF52096">
    <property type="entry name" value="ClpP/crotonase"/>
    <property type="match status" value="1"/>
</dbReference>
<dbReference type="Proteomes" id="UP000305674">
    <property type="component" value="Unassembled WGS sequence"/>
</dbReference>
<accession>A0A4U1B708</accession>
<dbReference type="InterPro" id="IPR004447">
    <property type="entry name" value="Peptidase_S41A"/>
</dbReference>
<dbReference type="AlphaFoldDB" id="A0A4U1B708"/>
<comment type="caution">
    <text evidence="7">The sequence shown here is derived from an EMBL/GenBank/DDBJ whole genome shotgun (WGS) entry which is preliminary data.</text>
</comment>
<dbReference type="Pfam" id="PF17820">
    <property type="entry name" value="PDZ_6"/>
    <property type="match status" value="1"/>
</dbReference>
<keyword evidence="2 5" id="KW-0645">Protease</keyword>
<evidence type="ECO:0000313" key="7">
    <source>
        <dbReference type="EMBL" id="TKB46250.1"/>
    </source>
</evidence>
<evidence type="ECO:0000313" key="8">
    <source>
        <dbReference type="Proteomes" id="UP000305674"/>
    </source>
</evidence>
<evidence type="ECO:0000256" key="4">
    <source>
        <dbReference type="ARBA" id="ARBA00022825"/>
    </source>
</evidence>
<dbReference type="NCBIfam" id="TIGR00225">
    <property type="entry name" value="prc"/>
    <property type="match status" value="1"/>
</dbReference>
<dbReference type="GO" id="GO:0006508">
    <property type="term" value="P:proteolysis"/>
    <property type="evidence" value="ECO:0007669"/>
    <property type="project" value="UniProtKB-KW"/>
</dbReference>
<feature type="domain" description="PDZ" evidence="6">
    <location>
        <begin position="80"/>
        <end position="154"/>
    </location>
</feature>
<dbReference type="EMBL" id="SWCI01000022">
    <property type="protein sequence ID" value="TKB46250.1"/>
    <property type="molecule type" value="Genomic_DNA"/>
</dbReference>
<dbReference type="SMART" id="SM00228">
    <property type="entry name" value="PDZ"/>
    <property type="match status" value="1"/>
</dbReference>
<evidence type="ECO:0000256" key="1">
    <source>
        <dbReference type="ARBA" id="ARBA00009179"/>
    </source>
</evidence>
<dbReference type="GO" id="GO:0030288">
    <property type="term" value="C:outer membrane-bounded periplasmic space"/>
    <property type="evidence" value="ECO:0007669"/>
    <property type="project" value="TreeGrafter"/>
</dbReference>
<dbReference type="CDD" id="cd07560">
    <property type="entry name" value="Peptidase_S41_CPP"/>
    <property type="match status" value="1"/>
</dbReference>
<dbReference type="SMART" id="SM00245">
    <property type="entry name" value="TSPc"/>
    <property type="match status" value="1"/>
</dbReference>
<evidence type="ECO:0000256" key="5">
    <source>
        <dbReference type="RuleBase" id="RU004404"/>
    </source>
</evidence>
<organism evidence="7 8">
    <name type="scientific">Ferrimonas sediminicola</name>
    <dbReference type="NCBI Taxonomy" id="2569538"/>
    <lineage>
        <taxon>Bacteria</taxon>
        <taxon>Pseudomonadati</taxon>
        <taxon>Pseudomonadota</taxon>
        <taxon>Gammaproteobacteria</taxon>
        <taxon>Alteromonadales</taxon>
        <taxon>Ferrimonadaceae</taxon>
        <taxon>Ferrimonas</taxon>
    </lineage>
</organism>
<name>A0A4U1B708_9GAMM</name>
<gene>
    <name evidence="7" type="ORF">FCL40_18090</name>
</gene>
<dbReference type="GO" id="GO:0004175">
    <property type="term" value="F:endopeptidase activity"/>
    <property type="evidence" value="ECO:0007669"/>
    <property type="project" value="TreeGrafter"/>
</dbReference>
<dbReference type="SUPFAM" id="SSF50156">
    <property type="entry name" value="PDZ domain-like"/>
    <property type="match status" value="1"/>
</dbReference>
<dbReference type="Gene3D" id="2.30.42.10">
    <property type="match status" value="1"/>
</dbReference>
<comment type="similarity">
    <text evidence="1 5">Belongs to the peptidase S41A family.</text>
</comment>
<evidence type="ECO:0000256" key="3">
    <source>
        <dbReference type="ARBA" id="ARBA00022801"/>
    </source>
</evidence>
<sequence>MPQLFALLVGILLVFSPLAEEHKEVAAPTLEEARELIVTVQDIVEYYYVDPVDRQAMLEGALKGLFEALDPHSTYLTPQTLALLREANDGHYYGYGIEVSIEEGVVQVITPLAHSSAHYAGIKPGDILVRVDDLAATPDTMEQLIRYIKTASREDRTLTLTLKREASPMPLTVSLQPSNITIDSAQFQSLPHQVGYLKISSFNRQTTSEVARFSDRIRQEGVQQLILDLRNNPGGMFDAAVQVADMFLDAGLIVSTHGRFLDANNDYYASDAAPLGQLEVVVLINEGSASAAEILAGALKDHHKAILFGQTSFGKGTVQSLIPLMGQQGAIKLTTARYATPNGTFIDKQGIDPDVQVLLEKAIERPIMAESEMNGSWLQDSQLAAAYEWLLQPSRE</sequence>
<keyword evidence="8" id="KW-1185">Reference proteome</keyword>
<dbReference type="Gene3D" id="3.90.226.10">
    <property type="entry name" value="2-enoyl-CoA Hydratase, Chain A, domain 1"/>
    <property type="match status" value="1"/>
</dbReference>
<reference evidence="7 8" key="1">
    <citation type="submission" date="2019-04" db="EMBL/GenBank/DDBJ databases">
        <authorList>
            <person name="Hwang J.C."/>
        </authorList>
    </citation>
    <scope>NUCLEOTIDE SEQUENCE [LARGE SCALE GENOMIC DNA]</scope>
    <source>
        <strain evidence="7 8">IMCC35001</strain>
    </source>
</reference>
<dbReference type="PROSITE" id="PS50106">
    <property type="entry name" value="PDZ"/>
    <property type="match status" value="1"/>
</dbReference>
<dbReference type="GO" id="GO:0007165">
    <property type="term" value="P:signal transduction"/>
    <property type="evidence" value="ECO:0007669"/>
    <property type="project" value="TreeGrafter"/>
</dbReference>
<dbReference type="InterPro" id="IPR041489">
    <property type="entry name" value="PDZ_6"/>
</dbReference>
<dbReference type="InterPro" id="IPR029045">
    <property type="entry name" value="ClpP/crotonase-like_dom_sf"/>
</dbReference>
<dbReference type="RefSeq" id="WP_136854675.1">
    <property type="nucleotide sequence ID" value="NZ_SWCI01000022.1"/>
</dbReference>
<dbReference type="Pfam" id="PF03572">
    <property type="entry name" value="Peptidase_S41"/>
    <property type="match status" value="1"/>
</dbReference>
<evidence type="ECO:0000256" key="2">
    <source>
        <dbReference type="ARBA" id="ARBA00022670"/>
    </source>
</evidence>
<dbReference type="InterPro" id="IPR001478">
    <property type="entry name" value="PDZ"/>
</dbReference>
<dbReference type="PANTHER" id="PTHR32060:SF30">
    <property type="entry name" value="CARBOXY-TERMINAL PROCESSING PROTEASE CTPA"/>
    <property type="match status" value="1"/>
</dbReference>
<dbReference type="OrthoDB" id="9812068at2"/>